<reference evidence="2 3" key="1">
    <citation type="submission" date="2023-03" db="EMBL/GenBank/DDBJ databases">
        <title>Draft genome sequence of Thalassotalea eurytherma JCM 18482T.</title>
        <authorList>
            <person name="Sawabe T."/>
        </authorList>
    </citation>
    <scope>NUCLEOTIDE SEQUENCE [LARGE SCALE GENOMIC DNA]</scope>
    <source>
        <strain evidence="2 3">JCM 18482</strain>
    </source>
</reference>
<keyword evidence="3" id="KW-1185">Reference proteome</keyword>
<evidence type="ECO:0000313" key="3">
    <source>
        <dbReference type="Proteomes" id="UP001157133"/>
    </source>
</evidence>
<proteinExistence type="predicted"/>
<comment type="caution">
    <text evidence="2">The sequence shown here is derived from an EMBL/GenBank/DDBJ whole genome shotgun (WGS) entry which is preliminary data.</text>
</comment>
<evidence type="ECO:0008006" key="4">
    <source>
        <dbReference type="Google" id="ProtNLM"/>
    </source>
</evidence>
<dbReference type="InterPro" id="IPR022193">
    <property type="entry name" value="DUF3718"/>
</dbReference>
<feature type="signal peptide" evidence="1">
    <location>
        <begin position="1"/>
        <end position="26"/>
    </location>
</feature>
<dbReference type="Pfam" id="PF12514">
    <property type="entry name" value="DUF3718"/>
    <property type="match status" value="1"/>
</dbReference>
<name>A0ABQ6H0A7_9GAMM</name>
<dbReference type="EMBL" id="BSSU01000002">
    <property type="protein sequence ID" value="GLX81004.1"/>
    <property type="molecule type" value="Genomic_DNA"/>
</dbReference>
<dbReference type="Proteomes" id="UP001157133">
    <property type="component" value="Unassembled WGS sequence"/>
</dbReference>
<evidence type="ECO:0000256" key="1">
    <source>
        <dbReference type="SAM" id="SignalP"/>
    </source>
</evidence>
<gene>
    <name evidence="2" type="ORF">theurythT_04560</name>
</gene>
<feature type="chain" id="PRO_5046577279" description="DUF3718 domain-containing protein" evidence="1">
    <location>
        <begin position="27"/>
        <end position="114"/>
    </location>
</feature>
<protein>
    <recommendedName>
        <fullName evidence="4">DUF3718 domain-containing protein</fullName>
    </recommendedName>
</protein>
<sequence length="114" mass="12135">MAKLIKSVAALSVTVGALVFSATSVAKMEPQLERALVKTCEAAASNKPIQLKVALDDYNLKQRDVALGVMCNNVDIIDFAEQHGAYKTAGRLQNSIGSVQITDVAAVSRVNVNF</sequence>
<evidence type="ECO:0000313" key="2">
    <source>
        <dbReference type="EMBL" id="GLX81004.1"/>
    </source>
</evidence>
<dbReference type="RefSeq" id="WP_284206328.1">
    <property type="nucleotide sequence ID" value="NZ_BSSU01000002.1"/>
</dbReference>
<keyword evidence="1" id="KW-0732">Signal</keyword>
<accession>A0ABQ6H0A7</accession>
<organism evidence="2 3">
    <name type="scientific">Thalassotalea eurytherma</name>
    <dbReference type="NCBI Taxonomy" id="1144278"/>
    <lineage>
        <taxon>Bacteria</taxon>
        <taxon>Pseudomonadati</taxon>
        <taxon>Pseudomonadota</taxon>
        <taxon>Gammaproteobacteria</taxon>
        <taxon>Alteromonadales</taxon>
        <taxon>Colwelliaceae</taxon>
        <taxon>Thalassotalea</taxon>
    </lineage>
</organism>